<name>A0A511KE37_RHOTO</name>
<dbReference type="Pfam" id="PF02724">
    <property type="entry name" value="CDC45"/>
    <property type="match status" value="1"/>
</dbReference>
<proteinExistence type="inferred from homology"/>
<dbReference type="GO" id="GO:0000727">
    <property type="term" value="P:double-strand break repair via break-induced replication"/>
    <property type="evidence" value="ECO:0007669"/>
    <property type="project" value="TreeGrafter"/>
</dbReference>
<organism evidence="7 8">
    <name type="scientific">Rhodotorula toruloides</name>
    <name type="common">Yeast</name>
    <name type="synonym">Rhodosporidium toruloides</name>
    <dbReference type="NCBI Taxonomy" id="5286"/>
    <lineage>
        <taxon>Eukaryota</taxon>
        <taxon>Fungi</taxon>
        <taxon>Dikarya</taxon>
        <taxon>Basidiomycota</taxon>
        <taxon>Pucciniomycotina</taxon>
        <taxon>Microbotryomycetes</taxon>
        <taxon>Sporidiobolales</taxon>
        <taxon>Sporidiobolaceae</taxon>
        <taxon>Rhodotorula</taxon>
    </lineage>
</organism>
<dbReference type="AlphaFoldDB" id="A0A511KE37"/>
<dbReference type="PANTHER" id="PTHR10507:SF0">
    <property type="entry name" value="CELL DIVISION CONTROL PROTEIN 45 HOMOLOG"/>
    <property type="match status" value="1"/>
</dbReference>
<dbReference type="GO" id="GO:0003682">
    <property type="term" value="F:chromatin binding"/>
    <property type="evidence" value="ECO:0007669"/>
    <property type="project" value="TreeGrafter"/>
</dbReference>
<feature type="compositionally biased region" description="Basic and acidic residues" evidence="6">
    <location>
        <begin position="241"/>
        <end position="251"/>
    </location>
</feature>
<sequence length="737" mass="82032">MHIPSTSYSLAYDHILARARGSPACTTYLFVAPDVDALCAARLLSGMLKTDDVAHQTVPVGSWVQLHEEALQLRDEDVRNLLLIGFGSTADLYALFGLPDSVTPGALDFPPSCMVHVLDSHRPINLANLFTRSDYARAVFDPQRQRQVGGRAAWMDGAGLLPEEELSVVVWDEVREQEDEARDDGAVEEPWKKEREAWEELEPYPPSDSDDSDSEDEPDEPSDADSDDPDSQSSKRKRRRTDSPKPLTREQRRAYRAQLAKYEAKGSSYGQSVAGMMYVLAEGLGRADLDAVWLAILGLTYQFTNALVDLSTYELLQPLFATEVARLSSSLAALQTHTISSTHSSSSERDRSIRPSEELRVCLFRHWNLYDSMFHSAYLGGKMKLWTVEGRKKLSGLLAKMGLSLQESSETYAHMSTDLKTSLYPKLSEQKAAYGLWDLTFPSFVRKSGWRVDLSASDCVEALAAILEAATGVRLDFDAAVDGRRALVGTAGGVPEGAGGMGQHNAATQHGGREEWAEGIKSWVAKGEDKENRRPVQAGEQEELTDQEKREKRDRDESEARRRNFWYAWDALDPEDTTLLRQALPLSMALHRAVTSQGSYVLDKAAIRTLRTYRLTVIKDGPDLVVFQHPSTLLRLAHWLVDSIRSMLEQQAAGGNGGGKNLPFVLAALNEQTDKFLVVGVVPADEFGDVRRNRFGQAFEEAAMKSKAKAQQRYFDASVVEVRRDDFDKFLKDLSMG</sequence>
<comment type="subcellular location">
    <subcellularLocation>
        <location evidence="1">Nucleus</location>
    </subcellularLocation>
</comment>
<comment type="caution">
    <text evidence="7">The sequence shown here is derived from an EMBL/GenBank/DDBJ whole genome shotgun (WGS) entry which is preliminary data.</text>
</comment>
<dbReference type="GO" id="GO:1902977">
    <property type="term" value="P:mitotic DNA replication preinitiation complex assembly"/>
    <property type="evidence" value="ECO:0007669"/>
    <property type="project" value="TreeGrafter"/>
</dbReference>
<evidence type="ECO:0000313" key="8">
    <source>
        <dbReference type="Proteomes" id="UP000321518"/>
    </source>
</evidence>
<comment type="similarity">
    <text evidence="2">Belongs to the CDC45 family.</text>
</comment>
<evidence type="ECO:0000256" key="6">
    <source>
        <dbReference type="SAM" id="MobiDB-lite"/>
    </source>
</evidence>
<evidence type="ECO:0000256" key="4">
    <source>
        <dbReference type="ARBA" id="ARBA00023242"/>
    </source>
</evidence>
<dbReference type="GO" id="GO:0031261">
    <property type="term" value="C:DNA replication preinitiation complex"/>
    <property type="evidence" value="ECO:0007669"/>
    <property type="project" value="TreeGrafter"/>
</dbReference>
<dbReference type="GO" id="GO:0051301">
    <property type="term" value="P:cell division"/>
    <property type="evidence" value="ECO:0007669"/>
    <property type="project" value="UniProtKB-KW"/>
</dbReference>
<feature type="region of interest" description="Disordered" evidence="6">
    <location>
        <begin position="527"/>
        <end position="557"/>
    </location>
</feature>
<dbReference type="Proteomes" id="UP000321518">
    <property type="component" value="Unassembled WGS sequence"/>
</dbReference>
<protein>
    <submittedName>
        <fullName evidence="7">Cell division control protein Cdc45</fullName>
    </submittedName>
</protein>
<keyword evidence="3" id="KW-0235">DNA replication</keyword>
<dbReference type="OrthoDB" id="10258882at2759"/>
<accession>A0A511KE37</accession>
<feature type="region of interest" description="Disordered" evidence="6">
    <location>
        <begin position="176"/>
        <end position="251"/>
    </location>
</feature>
<evidence type="ECO:0000256" key="5">
    <source>
        <dbReference type="ARBA" id="ARBA00023306"/>
    </source>
</evidence>
<evidence type="ECO:0000256" key="2">
    <source>
        <dbReference type="ARBA" id="ARBA00010727"/>
    </source>
</evidence>
<reference evidence="7 8" key="1">
    <citation type="submission" date="2019-07" db="EMBL/GenBank/DDBJ databases">
        <title>Rhodotorula toruloides NBRC10032 genome sequencing.</title>
        <authorList>
            <person name="Shida Y."/>
            <person name="Takaku H."/>
            <person name="Ogasawara W."/>
            <person name="Mori K."/>
        </authorList>
    </citation>
    <scope>NUCLEOTIDE SEQUENCE [LARGE SCALE GENOMIC DNA]</scope>
    <source>
        <strain evidence="7 8">NBRC10032</strain>
    </source>
</reference>
<feature type="compositionally biased region" description="Acidic residues" evidence="6">
    <location>
        <begin position="199"/>
        <end position="230"/>
    </location>
</feature>
<gene>
    <name evidence="7" type="ORF">Rt10032_c06g2658</name>
</gene>
<dbReference type="EMBL" id="BJWK01000006">
    <property type="protein sequence ID" value="GEM08641.1"/>
    <property type="molecule type" value="Genomic_DNA"/>
</dbReference>
<feature type="compositionally biased region" description="Basic and acidic residues" evidence="6">
    <location>
        <begin position="183"/>
        <end position="198"/>
    </location>
</feature>
<keyword evidence="5" id="KW-0131">Cell cycle</keyword>
<dbReference type="GO" id="GO:0006270">
    <property type="term" value="P:DNA replication initiation"/>
    <property type="evidence" value="ECO:0007669"/>
    <property type="project" value="InterPro"/>
</dbReference>
<dbReference type="GO" id="GO:0003697">
    <property type="term" value="F:single-stranded DNA binding"/>
    <property type="evidence" value="ECO:0007669"/>
    <property type="project" value="TreeGrafter"/>
</dbReference>
<evidence type="ECO:0000256" key="1">
    <source>
        <dbReference type="ARBA" id="ARBA00004123"/>
    </source>
</evidence>
<evidence type="ECO:0000256" key="3">
    <source>
        <dbReference type="ARBA" id="ARBA00022705"/>
    </source>
</evidence>
<dbReference type="PANTHER" id="PTHR10507">
    <property type="entry name" value="CDC45-RELATED PROTEIN"/>
    <property type="match status" value="1"/>
</dbReference>
<keyword evidence="7" id="KW-0132">Cell division</keyword>
<evidence type="ECO:0000313" key="7">
    <source>
        <dbReference type="EMBL" id="GEM08641.1"/>
    </source>
</evidence>
<keyword evidence="4" id="KW-0539">Nucleus</keyword>
<dbReference type="InterPro" id="IPR003874">
    <property type="entry name" value="CDC45"/>
</dbReference>
<feature type="compositionally biased region" description="Basic and acidic residues" evidence="6">
    <location>
        <begin position="546"/>
        <end position="557"/>
    </location>
</feature>
<dbReference type="GO" id="GO:0003688">
    <property type="term" value="F:DNA replication origin binding"/>
    <property type="evidence" value="ECO:0007669"/>
    <property type="project" value="TreeGrafter"/>
</dbReference>